<keyword evidence="3" id="KW-1185">Reference proteome</keyword>
<evidence type="ECO:0000313" key="3">
    <source>
        <dbReference type="Proteomes" id="UP000811609"/>
    </source>
</evidence>
<protein>
    <submittedName>
        <fullName evidence="2">Uncharacterized protein</fullName>
    </submittedName>
</protein>
<dbReference type="AlphaFoldDB" id="A0A8T1R4Z3"/>
<name>A0A8T1R4Z3_CARIL</name>
<reference evidence="2" key="1">
    <citation type="submission" date="2020-12" db="EMBL/GenBank/DDBJ databases">
        <title>WGS assembly of Carya illinoinensis cv. Pawnee.</title>
        <authorList>
            <person name="Platts A."/>
            <person name="Shu S."/>
            <person name="Wright S."/>
            <person name="Barry K."/>
            <person name="Edger P."/>
            <person name="Pires J.C."/>
            <person name="Schmutz J."/>
        </authorList>
    </citation>
    <scope>NUCLEOTIDE SEQUENCE</scope>
    <source>
        <tissue evidence="2">Leaf</tissue>
    </source>
</reference>
<sequence length="151" mass="16595">MAITSSETHSAATTTSKIPPPMDVLSVKCDSCGFTEECTPAYILRVRERYQGRWICGLCVEAVKDEVLRSDMCISTEEALNRHITFYKQFRSSTSLKEAEYPISAIGRLLRRSLDSPGPLRSSSSTDLSPVDGVRGSGLVRSESCLPSLSR</sequence>
<organism evidence="2 3">
    <name type="scientific">Carya illinoinensis</name>
    <name type="common">Pecan</name>
    <dbReference type="NCBI Taxonomy" id="32201"/>
    <lineage>
        <taxon>Eukaryota</taxon>
        <taxon>Viridiplantae</taxon>
        <taxon>Streptophyta</taxon>
        <taxon>Embryophyta</taxon>
        <taxon>Tracheophyta</taxon>
        <taxon>Spermatophyta</taxon>
        <taxon>Magnoliopsida</taxon>
        <taxon>eudicotyledons</taxon>
        <taxon>Gunneridae</taxon>
        <taxon>Pentapetalae</taxon>
        <taxon>rosids</taxon>
        <taxon>fabids</taxon>
        <taxon>Fagales</taxon>
        <taxon>Juglandaceae</taxon>
        <taxon>Carya</taxon>
    </lineage>
</organism>
<dbReference type="PANTHER" id="PTHR33108:SF3">
    <property type="entry name" value="DUF1677 FAMILY PROTEIN"/>
    <property type="match status" value="1"/>
</dbReference>
<dbReference type="EMBL" id="CM031811">
    <property type="protein sequence ID" value="KAG6661867.1"/>
    <property type="molecule type" value="Genomic_DNA"/>
</dbReference>
<evidence type="ECO:0000313" key="2">
    <source>
        <dbReference type="EMBL" id="KAG6661867.1"/>
    </source>
</evidence>
<dbReference type="InterPro" id="IPR012876">
    <property type="entry name" value="DUF1677_pln"/>
</dbReference>
<gene>
    <name evidence="2" type="ORF">CIPAW_03G204800</name>
</gene>
<proteinExistence type="predicted"/>
<comment type="caution">
    <text evidence="2">The sequence shown here is derived from an EMBL/GenBank/DDBJ whole genome shotgun (WGS) entry which is preliminary data.</text>
</comment>
<dbReference type="Pfam" id="PF07911">
    <property type="entry name" value="DUF1677"/>
    <property type="match status" value="1"/>
</dbReference>
<dbReference type="PANTHER" id="PTHR33108">
    <property type="entry name" value="OS01G0745000 PROTEIN"/>
    <property type="match status" value="1"/>
</dbReference>
<accession>A0A8T1R4Z3</accession>
<evidence type="ECO:0000256" key="1">
    <source>
        <dbReference type="SAM" id="MobiDB-lite"/>
    </source>
</evidence>
<dbReference type="Proteomes" id="UP000811609">
    <property type="component" value="Chromosome 3"/>
</dbReference>
<feature type="region of interest" description="Disordered" evidence="1">
    <location>
        <begin position="116"/>
        <end position="151"/>
    </location>
</feature>